<evidence type="ECO:0000256" key="3">
    <source>
        <dbReference type="ARBA" id="ARBA00022553"/>
    </source>
</evidence>
<keyword evidence="5" id="KW-0418">Kinase</keyword>
<proteinExistence type="predicted"/>
<gene>
    <name evidence="5" type="ORF">CJD36_015745</name>
</gene>
<comment type="catalytic activity">
    <reaction evidence="1">
        <text>ATP + protein L-histidine = ADP + protein N-phospho-L-histidine.</text>
        <dbReference type="EC" id="2.7.13.3"/>
    </reaction>
</comment>
<accession>A0A2S7STT7</accession>
<dbReference type="Pfam" id="PF00512">
    <property type="entry name" value="HisKA"/>
    <property type="match status" value="1"/>
</dbReference>
<feature type="domain" description="Histidine kinase" evidence="4">
    <location>
        <begin position="188"/>
        <end position="397"/>
    </location>
</feature>
<dbReference type="SMART" id="SM00387">
    <property type="entry name" value="HATPase_c"/>
    <property type="match status" value="1"/>
</dbReference>
<dbReference type="EC" id="2.7.13.3" evidence="2"/>
<dbReference type="Proteomes" id="UP000239872">
    <property type="component" value="Unassembled WGS sequence"/>
</dbReference>
<dbReference type="InterPro" id="IPR003018">
    <property type="entry name" value="GAF"/>
</dbReference>
<dbReference type="SMART" id="SM00065">
    <property type="entry name" value="GAF"/>
    <property type="match status" value="1"/>
</dbReference>
<dbReference type="AlphaFoldDB" id="A0A2S7STT7"/>
<dbReference type="Gene3D" id="1.10.287.130">
    <property type="match status" value="1"/>
</dbReference>
<dbReference type="Gene3D" id="3.30.450.40">
    <property type="match status" value="1"/>
</dbReference>
<dbReference type="EMBL" id="PPSL01000004">
    <property type="protein sequence ID" value="PQJ10148.1"/>
    <property type="molecule type" value="Genomic_DNA"/>
</dbReference>
<dbReference type="InterPro" id="IPR003661">
    <property type="entry name" value="HisK_dim/P_dom"/>
</dbReference>
<evidence type="ECO:0000313" key="6">
    <source>
        <dbReference type="Proteomes" id="UP000239872"/>
    </source>
</evidence>
<name>A0A2S7STT7_9BACT</name>
<dbReference type="PANTHER" id="PTHR43102">
    <property type="entry name" value="SLR1143 PROTEIN"/>
    <property type="match status" value="1"/>
</dbReference>
<dbReference type="Pfam" id="PF02518">
    <property type="entry name" value="HATPase_c"/>
    <property type="match status" value="1"/>
</dbReference>
<dbReference type="InterPro" id="IPR004358">
    <property type="entry name" value="Sig_transdc_His_kin-like_C"/>
</dbReference>
<protein>
    <recommendedName>
        <fullName evidence="2">histidine kinase</fullName>
        <ecNumber evidence="2">2.7.13.3</ecNumber>
    </recommendedName>
</protein>
<sequence length="397" mass="44735">MINPTIPKNEIQRLSNLKDYMIMDTIPESDFDEITMLASQICDTPISLVSLVDDKRQWFKSRHGLDVLETPRDLAFCGHAINHPRQAFIVPDSRLDNRFHDNPLVTGSPHVVFYAGIPLLTPEGNALGTLCVIDNHPKELNERQITSLKALSHQVMCQLELRRKNTQLSLTYQELINNYNDIEQFASIAAHDLRSPLHNITALIDYFLDENAANVTPDGVEYLNHIKTSSLQLTRLIDAILAYSKSTQVIITSKERFNLTECIAAIIQLLKPPAHIAINYPQDDVYITTSRVAIKQVLLNLINNAVKYNDKQGATIDITFHESEEDYHFTIKDNGPGIPEKHLDSIFDLFKTVKTNANSGTGIGLSIVKRLVKKLHGDITVVSKKDIGTQFTFNIKK</sequence>
<dbReference type="CDD" id="cd00082">
    <property type="entry name" value="HisKA"/>
    <property type="match status" value="1"/>
</dbReference>
<evidence type="ECO:0000256" key="2">
    <source>
        <dbReference type="ARBA" id="ARBA00012438"/>
    </source>
</evidence>
<dbReference type="PROSITE" id="PS50109">
    <property type="entry name" value="HIS_KIN"/>
    <property type="match status" value="1"/>
</dbReference>
<evidence type="ECO:0000313" key="5">
    <source>
        <dbReference type="EMBL" id="PQJ10148.1"/>
    </source>
</evidence>
<dbReference type="InterPro" id="IPR036097">
    <property type="entry name" value="HisK_dim/P_sf"/>
</dbReference>
<keyword evidence="6" id="KW-1185">Reference proteome</keyword>
<keyword evidence="3" id="KW-0597">Phosphoprotein</keyword>
<dbReference type="SUPFAM" id="SSF55874">
    <property type="entry name" value="ATPase domain of HSP90 chaperone/DNA topoisomerase II/histidine kinase"/>
    <property type="match status" value="1"/>
</dbReference>
<organism evidence="5 6">
    <name type="scientific">Flavipsychrobacter stenotrophus</name>
    <dbReference type="NCBI Taxonomy" id="2077091"/>
    <lineage>
        <taxon>Bacteria</taxon>
        <taxon>Pseudomonadati</taxon>
        <taxon>Bacteroidota</taxon>
        <taxon>Chitinophagia</taxon>
        <taxon>Chitinophagales</taxon>
        <taxon>Chitinophagaceae</taxon>
        <taxon>Flavipsychrobacter</taxon>
    </lineage>
</organism>
<dbReference type="SUPFAM" id="SSF55781">
    <property type="entry name" value="GAF domain-like"/>
    <property type="match status" value="1"/>
</dbReference>
<comment type="caution">
    <text evidence="5">The sequence shown here is derived from an EMBL/GenBank/DDBJ whole genome shotgun (WGS) entry which is preliminary data.</text>
</comment>
<dbReference type="InterPro" id="IPR005467">
    <property type="entry name" value="His_kinase_dom"/>
</dbReference>
<dbReference type="InterPro" id="IPR003594">
    <property type="entry name" value="HATPase_dom"/>
</dbReference>
<dbReference type="PRINTS" id="PR00344">
    <property type="entry name" value="BCTRLSENSOR"/>
</dbReference>
<dbReference type="SMART" id="SM00388">
    <property type="entry name" value="HisKA"/>
    <property type="match status" value="1"/>
</dbReference>
<dbReference type="RefSeq" id="WP_105040157.1">
    <property type="nucleotide sequence ID" value="NZ_PPSL01000004.1"/>
</dbReference>
<keyword evidence="5" id="KW-0808">Transferase</keyword>
<dbReference type="InterPro" id="IPR029016">
    <property type="entry name" value="GAF-like_dom_sf"/>
</dbReference>
<dbReference type="OrthoDB" id="9811889at2"/>
<dbReference type="SUPFAM" id="SSF47384">
    <property type="entry name" value="Homodimeric domain of signal transducing histidine kinase"/>
    <property type="match status" value="1"/>
</dbReference>
<dbReference type="CDD" id="cd00075">
    <property type="entry name" value="HATPase"/>
    <property type="match status" value="1"/>
</dbReference>
<dbReference type="InterPro" id="IPR036890">
    <property type="entry name" value="HATPase_C_sf"/>
</dbReference>
<dbReference type="Gene3D" id="3.30.565.10">
    <property type="entry name" value="Histidine kinase-like ATPase, C-terminal domain"/>
    <property type="match status" value="1"/>
</dbReference>
<evidence type="ECO:0000256" key="1">
    <source>
        <dbReference type="ARBA" id="ARBA00000085"/>
    </source>
</evidence>
<dbReference type="GO" id="GO:0000155">
    <property type="term" value="F:phosphorelay sensor kinase activity"/>
    <property type="evidence" value="ECO:0007669"/>
    <property type="project" value="InterPro"/>
</dbReference>
<evidence type="ECO:0000259" key="4">
    <source>
        <dbReference type="PROSITE" id="PS50109"/>
    </source>
</evidence>
<dbReference type="PANTHER" id="PTHR43102:SF2">
    <property type="entry name" value="GAF DOMAIN-CONTAINING PROTEIN"/>
    <property type="match status" value="1"/>
</dbReference>
<dbReference type="Pfam" id="PF01590">
    <property type="entry name" value="GAF"/>
    <property type="match status" value="1"/>
</dbReference>
<reference evidence="5 6" key="1">
    <citation type="submission" date="2018-01" db="EMBL/GenBank/DDBJ databases">
        <title>A novel member of the phylum Bacteroidetes isolated from glacier ice.</title>
        <authorList>
            <person name="Liu Q."/>
            <person name="Xin Y.-H."/>
        </authorList>
    </citation>
    <scope>NUCLEOTIDE SEQUENCE [LARGE SCALE GENOMIC DNA]</scope>
    <source>
        <strain evidence="5 6">RB1R16</strain>
    </source>
</reference>